<proteinExistence type="predicted"/>
<evidence type="ECO:0000313" key="3">
    <source>
        <dbReference type="Proteomes" id="UP000199093"/>
    </source>
</evidence>
<feature type="region of interest" description="Disordered" evidence="1">
    <location>
        <begin position="1"/>
        <end position="59"/>
    </location>
</feature>
<name>A0A1G8LLI8_9RHOB</name>
<dbReference type="OrthoDB" id="7208869at2"/>
<dbReference type="STRING" id="555512.SAMN04487993_1006237"/>
<dbReference type="Proteomes" id="UP000199093">
    <property type="component" value="Unassembled WGS sequence"/>
</dbReference>
<dbReference type="RefSeq" id="WP_089846037.1">
    <property type="nucleotide sequence ID" value="NZ_FNEJ01000006.1"/>
</dbReference>
<sequence length="647" mass="70388">MPARPGPTAEQLRQELEQAPVVTLPVHRDQQGSGDDRSPPREGAKQDGAAGGKGGGTARRNAEHEIFDNCPVTPLGVCGKFRYFLDVNGQLQKVDKLGAQEIMGLFGHRMASLTAAFPQFENIAERGDPPILRPKRNRFDQTSAAMRMHEAVSACGVFEPNSDVRGVGAWTDDDGELIYHLGDAVLYRGDRLPPGRIDGKIYPAAPPVAAPDFADGPDPVPEILRMLGTWNWTRDDLHPVIALGLIAAQFLGGALDWRPTFWLTAPAGAGKSEFQRFIEMLHGERALIQSTDATKSGITSQLGHASLPVAVDELEPGDERSTKEKDIITLARVASSGGQWLRGSADQSGVGGKVYSTFLFSSILIPGVMKTQDVQRLIRLELNPIPKGAAKLGLRTRTWRSRGARLKAFLIERWASFPERLAVWRHALELADVTGRDADNWGTVLALADMARSEDVVGEDEAASMARKVAFQVTADKADTVNDAEAMLLHLMSQTYDPFRRGEQFNIAQWVAAAAGLPGAPKTLYNEDGGPMDKSDQQRNAQRHLSQLGLRVYDEPEPGLFIMNKPIAPLVQLFQGSQWSGGAWKQSASRVPGAVQPPHPPTLARITSRGWIMPLKAIPGMLSFPMDPANGTAGASRPGHDELEDYR</sequence>
<accession>A0A1G8LLI8</accession>
<keyword evidence="3" id="KW-1185">Reference proteome</keyword>
<dbReference type="EMBL" id="FNEJ01000006">
    <property type="protein sequence ID" value="SDI56503.1"/>
    <property type="molecule type" value="Genomic_DNA"/>
</dbReference>
<evidence type="ECO:0008006" key="4">
    <source>
        <dbReference type="Google" id="ProtNLM"/>
    </source>
</evidence>
<feature type="region of interest" description="Disordered" evidence="1">
    <location>
        <begin position="628"/>
        <end position="647"/>
    </location>
</feature>
<reference evidence="2 3" key="1">
    <citation type="submission" date="2016-10" db="EMBL/GenBank/DDBJ databases">
        <authorList>
            <person name="de Groot N.N."/>
        </authorList>
    </citation>
    <scope>NUCLEOTIDE SEQUENCE [LARGE SCALE GENOMIC DNA]</scope>
    <source>
        <strain evidence="2 3">DSM 26424</strain>
    </source>
</reference>
<evidence type="ECO:0000256" key="1">
    <source>
        <dbReference type="SAM" id="MobiDB-lite"/>
    </source>
</evidence>
<protein>
    <recommendedName>
        <fullName evidence="4">DNA primase/helicase</fullName>
    </recommendedName>
</protein>
<feature type="compositionally biased region" description="Basic and acidic residues" evidence="1">
    <location>
        <begin position="638"/>
        <end position="647"/>
    </location>
</feature>
<feature type="compositionally biased region" description="Basic and acidic residues" evidence="1">
    <location>
        <begin position="26"/>
        <end position="45"/>
    </location>
</feature>
<evidence type="ECO:0000313" key="2">
    <source>
        <dbReference type="EMBL" id="SDI56503.1"/>
    </source>
</evidence>
<dbReference type="AlphaFoldDB" id="A0A1G8LLI8"/>
<gene>
    <name evidence="2" type="ORF">SAMN04487993_1006237</name>
</gene>
<organism evidence="2 3">
    <name type="scientific">Salipiger marinus</name>
    <dbReference type="NCBI Taxonomy" id="555512"/>
    <lineage>
        <taxon>Bacteria</taxon>
        <taxon>Pseudomonadati</taxon>
        <taxon>Pseudomonadota</taxon>
        <taxon>Alphaproteobacteria</taxon>
        <taxon>Rhodobacterales</taxon>
        <taxon>Roseobacteraceae</taxon>
        <taxon>Salipiger</taxon>
    </lineage>
</organism>